<dbReference type="InterPro" id="IPR007729">
    <property type="entry name" value="DGOK"/>
</dbReference>
<protein>
    <submittedName>
        <fullName evidence="1">2-dehydro-3-deoxygalactonokinase</fullName>
    </submittedName>
</protein>
<dbReference type="AlphaFoldDB" id="A0A7Z6Y224"/>
<dbReference type="Gene3D" id="3.30.420.310">
    <property type="entry name" value="2-keto-3-deoxy-galactonokinase, C-terminal domain"/>
    <property type="match status" value="1"/>
</dbReference>
<dbReference type="Gene3D" id="3.30.420.300">
    <property type="entry name" value="2-keto-3-deoxy-galactonokinase, substrate binding domain"/>
    <property type="match status" value="1"/>
</dbReference>
<dbReference type="InterPro" id="IPR042257">
    <property type="entry name" value="DGOK_C"/>
</dbReference>
<dbReference type="CDD" id="cd24012">
    <property type="entry name" value="ASKHA_NBD_KDGal-kinase"/>
    <property type="match status" value="1"/>
</dbReference>
<dbReference type="EMBL" id="RBRZ01000049">
    <property type="protein sequence ID" value="RMR58639.1"/>
    <property type="molecule type" value="Genomic_DNA"/>
</dbReference>
<evidence type="ECO:0000313" key="2">
    <source>
        <dbReference type="Proteomes" id="UP000281806"/>
    </source>
</evidence>
<organism evidence="1 2">
    <name type="scientific">Pseudomonas syringae pv. actinidiae</name>
    <dbReference type="NCBI Taxonomy" id="103796"/>
    <lineage>
        <taxon>Bacteria</taxon>
        <taxon>Pseudomonadati</taxon>
        <taxon>Pseudomonadota</taxon>
        <taxon>Gammaproteobacteria</taxon>
        <taxon>Pseudomonadales</taxon>
        <taxon>Pseudomonadaceae</taxon>
        <taxon>Pseudomonas</taxon>
        <taxon>Pseudomonas syringae</taxon>
    </lineage>
</organism>
<gene>
    <name evidence="1" type="ORF">ALP83_04144</name>
</gene>
<dbReference type="InterPro" id="IPR042258">
    <property type="entry name" value="DGOK_N"/>
</dbReference>
<reference evidence="1 2" key="1">
    <citation type="submission" date="2018-08" db="EMBL/GenBank/DDBJ databases">
        <title>Recombination of ecologically and evolutionarily significant loci maintains genetic cohesion in the Pseudomonas syringae species complex.</title>
        <authorList>
            <person name="Dillon M."/>
            <person name="Thakur S."/>
            <person name="Almeida R.N.D."/>
            <person name="Weir B.S."/>
            <person name="Guttman D.S."/>
        </authorList>
    </citation>
    <scope>NUCLEOTIDE SEQUENCE [LARGE SCALE GENOMIC DNA]</scope>
    <source>
        <strain evidence="1 2">ICMP 19198</strain>
    </source>
</reference>
<keyword evidence="1" id="KW-0808">Transferase</keyword>
<evidence type="ECO:0000313" key="1">
    <source>
        <dbReference type="EMBL" id="RMR58639.1"/>
    </source>
</evidence>
<accession>A0A7Z6Y224</accession>
<name>A0A7Z6Y224_PSESF</name>
<dbReference type="Pfam" id="PF05035">
    <property type="entry name" value="DGOK"/>
    <property type="match status" value="1"/>
</dbReference>
<proteinExistence type="predicted"/>
<dbReference type="Proteomes" id="UP000281806">
    <property type="component" value="Unassembled WGS sequence"/>
</dbReference>
<keyword evidence="1" id="KW-0418">Kinase</keyword>
<dbReference type="GO" id="GO:0034194">
    <property type="term" value="P:D-galactonate catabolic process"/>
    <property type="evidence" value="ECO:0007669"/>
    <property type="project" value="InterPro"/>
</dbReference>
<comment type="caution">
    <text evidence="1">The sequence shown here is derived from an EMBL/GenBank/DDBJ whole genome shotgun (WGS) entry which is preliminary data.</text>
</comment>
<sequence length="354" mass="37724">MLQQVYSRSALTSNKTTGEAMQAQLIALDWGTTSLRAYRLGEHGQVLEQRALSAGIMQLPTTPRLIAGQLCSDGFELAFDQACGDWLDAQPGLPVIACGMVGSAQGWREAAYRETPASVYELSAALQTVRSARGVTVHIIPGVLQRSTLPNVMRGEETQVLGVLAGLDAEQSSQPLLIGLPGSHSKWVQVARGRIVHFDTFMTGEVYAALCAHTILGRTMQQPEAFDSQAFDRGLSIALSQEGAAGPLSTIFSTRTLGLTGQLGATAQPDYLSGLLIGHELVAIARLHLHTHEQLPAVILIGSESLCTRYARGLEVCGFSSVTLAAQATERGLWRVAEQAGLLASPPSPDIQEV</sequence>
<dbReference type="GO" id="GO:0008671">
    <property type="term" value="F:2-dehydro-3-deoxygalactonokinase activity"/>
    <property type="evidence" value="ECO:0007669"/>
    <property type="project" value="InterPro"/>
</dbReference>